<keyword evidence="6 7" id="KW-0998">Cell outer membrane</keyword>
<keyword evidence="2 7" id="KW-0813">Transport</keyword>
<evidence type="ECO:0000256" key="7">
    <source>
        <dbReference type="PROSITE-ProRule" id="PRU01360"/>
    </source>
</evidence>
<dbReference type="Pfam" id="PF07715">
    <property type="entry name" value="Plug"/>
    <property type="match status" value="1"/>
</dbReference>
<dbReference type="InterPro" id="IPR008969">
    <property type="entry name" value="CarboxyPept-like_regulatory"/>
</dbReference>
<feature type="domain" description="TonB-dependent receptor plug" evidence="9">
    <location>
        <begin position="133"/>
        <end position="251"/>
    </location>
</feature>
<dbReference type="InterPro" id="IPR036942">
    <property type="entry name" value="Beta-barrel_TonB_sf"/>
</dbReference>
<keyword evidence="11" id="KW-1185">Reference proteome</keyword>
<dbReference type="AlphaFoldDB" id="A0A1M6E508"/>
<dbReference type="PROSITE" id="PS00018">
    <property type="entry name" value="EF_HAND_1"/>
    <property type="match status" value="1"/>
</dbReference>
<dbReference type="EMBL" id="FQZE01000006">
    <property type="protein sequence ID" value="SHI80562.1"/>
    <property type="molecule type" value="Genomic_DNA"/>
</dbReference>
<evidence type="ECO:0000256" key="1">
    <source>
        <dbReference type="ARBA" id="ARBA00004571"/>
    </source>
</evidence>
<dbReference type="RefSeq" id="WP_073166828.1">
    <property type="nucleotide sequence ID" value="NZ_FQZE01000006.1"/>
</dbReference>
<dbReference type="GO" id="GO:0009279">
    <property type="term" value="C:cell outer membrane"/>
    <property type="evidence" value="ECO:0007669"/>
    <property type="project" value="UniProtKB-SubCell"/>
</dbReference>
<keyword evidence="5 7" id="KW-0472">Membrane</keyword>
<dbReference type="SUPFAM" id="SSF56935">
    <property type="entry name" value="Porins"/>
    <property type="match status" value="1"/>
</dbReference>
<dbReference type="Gene3D" id="2.40.170.20">
    <property type="entry name" value="TonB-dependent receptor, beta-barrel domain"/>
    <property type="match status" value="1"/>
</dbReference>
<gene>
    <name evidence="10" type="ORF">SAMN05444280_10663</name>
</gene>
<name>A0A1M6E508_9BACT</name>
<keyword evidence="4 7" id="KW-0812">Transmembrane</keyword>
<proteinExistence type="inferred from homology"/>
<protein>
    <submittedName>
        <fullName evidence="10">TonB-linked outer membrane protein, SusC/RagA family</fullName>
    </submittedName>
</protein>
<dbReference type="NCBIfam" id="TIGR04056">
    <property type="entry name" value="OMP_RagA_SusC"/>
    <property type="match status" value="1"/>
</dbReference>
<accession>A0A1M6E508</accession>
<dbReference type="InterPro" id="IPR023996">
    <property type="entry name" value="TonB-dep_OMP_SusC/RagA"/>
</dbReference>
<feature type="chain" id="PRO_5012725774" evidence="8">
    <location>
        <begin position="23"/>
        <end position="1084"/>
    </location>
</feature>
<comment type="subcellular location">
    <subcellularLocation>
        <location evidence="1 7">Cell outer membrane</location>
        <topology evidence="1 7">Multi-pass membrane protein</topology>
    </subcellularLocation>
</comment>
<evidence type="ECO:0000313" key="11">
    <source>
        <dbReference type="Proteomes" id="UP000184050"/>
    </source>
</evidence>
<comment type="similarity">
    <text evidence="7">Belongs to the TonB-dependent receptor family.</text>
</comment>
<dbReference type="InterPro" id="IPR037066">
    <property type="entry name" value="Plug_dom_sf"/>
</dbReference>
<evidence type="ECO:0000313" key="10">
    <source>
        <dbReference type="EMBL" id="SHI80562.1"/>
    </source>
</evidence>
<feature type="signal peptide" evidence="8">
    <location>
        <begin position="1"/>
        <end position="22"/>
    </location>
</feature>
<dbReference type="InterPro" id="IPR012910">
    <property type="entry name" value="Plug_dom"/>
</dbReference>
<dbReference type="Gene3D" id="2.170.130.10">
    <property type="entry name" value="TonB-dependent receptor, plug domain"/>
    <property type="match status" value="1"/>
</dbReference>
<evidence type="ECO:0000256" key="5">
    <source>
        <dbReference type="ARBA" id="ARBA00023136"/>
    </source>
</evidence>
<evidence type="ECO:0000256" key="8">
    <source>
        <dbReference type="SAM" id="SignalP"/>
    </source>
</evidence>
<evidence type="ECO:0000256" key="2">
    <source>
        <dbReference type="ARBA" id="ARBA00022448"/>
    </source>
</evidence>
<dbReference type="SUPFAM" id="SSF49464">
    <property type="entry name" value="Carboxypeptidase regulatory domain-like"/>
    <property type="match status" value="1"/>
</dbReference>
<dbReference type="STRING" id="1168035.SAMN05444280_10663"/>
<dbReference type="Pfam" id="PF13715">
    <property type="entry name" value="CarbopepD_reg_2"/>
    <property type="match status" value="1"/>
</dbReference>
<dbReference type="InterPro" id="IPR018247">
    <property type="entry name" value="EF_Hand_1_Ca_BS"/>
</dbReference>
<dbReference type="Proteomes" id="UP000184050">
    <property type="component" value="Unassembled WGS sequence"/>
</dbReference>
<organism evidence="10 11">
    <name type="scientific">Tangfeifania diversioriginum</name>
    <dbReference type="NCBI Taxonomy" id="1168035"/>
    <lineage>
        <taxon>Bacteria</taxon>
        <taxon>Pseudomonadati</taxon>
        <taxon>Bacteroidota</taxon>
        <taxon>Bacteroidia</taxon>
        <taxon>Marinilabiliales</taxon>
        <taxon>Prolixibacteraceae</taxon>
        <taxon>Tangfeifania</taxon>
    </lineage>
</organism>
<evidence type="ECO:0000256" key="3">
    <source>
        <dbReference type="ARBA" id="ARBA00022452"/>
    </source>
</evidence>
<reference evidence="10 11" key="1">
    <citation type="submission" date="2016-11" db="EMBL/GenBank/DDBJ databases">
        <authorList>
            <person name="Jaros S."/>
            <person name="Januszkiewicz K."/>
            <person name="Wedrychowicz H."/>
        </authorList>
    </citation>
    <scope>NUCLEOTIDE SEQUENCE [LARGE SCALE GENOMIC DNA]</scope>
    <source>
        <strain evidence="10 11">DSM 27063</strain>
    </source>
</reference>
<dbReference type="InterPro" id="IPR039426">
    <property type="entry name" value="TonB-dep_rcpt-like"/>
</dbReference>
<sequence length="1084" mass="121458">MKNIRTAIIFIVALFAFFAATAQEKTIIRGRVIDKSDNTTIIGANIVEYDSEERVVNGTITNVNGDFVLEMNDPGNVVRVSVIGYKSQEIEVDPTKNIMVELEASDVALGEVTVTAESKSTGGLTNIEDRDKASSSVKVDLMDMQDVGMISAADALQGKVSGLDIISASGDPGSGSQLVIRGLSSMGNSQPLIVIDGIPQFRVTTDFDLSSADTEDISNLINIALQDIKSIEVLKDAASTAVYGSRGADGVLLIETKKGRMGKVQFDYQYKFNQNVQPPPIPMLNGDEYIMLQLEEWHNSQGAFDIPPEIAYDRDYADFYNYSANTDWIGQITQNGKTHDHYFSISGGGEKTRYFTSFSYVDETGTTIGTRSQRFSTRINLDYFLSRNLLFQVKFNYINNAIDGNVSIQGNHWRPRNVREMAYIKAPNMSVWERDYLGRYTGEYFTPINSYQGDGVTYFNPVAVANLGMNDRVMNRLENTFMLQYRINDWLTFRETISFQYEGSKSKNYLPYNAIGADWLQWNINKAEESNNLNNSIRTESQLAFSSPFQNEDHGLSGALTWITDQSGYEWMNLQGNKTPSVDIKDPAIDPQINWIGTGSGENRLISGAGNINYKYRDRYMVQTILRADAHSSFGINNRWGLFKGVSLGWRFSGEPFLSGLDFLGESMLRASWGVSGRQPQDVYARFATYESTGTGSYILNPAVAPTSIQLSNLRWETITSYDIGAEFNLFDERLYLEGDVYQKVTSDILFGGTNAADYYQIPTSSGYSGLKYLNAGEMTNTGWELMVDARLVRTKDWFVSVNFNTSQNINSFNKLPENFNTERSTSIGNEQYPQLVQEGEPIGSFFGFRYLGVYASDEDAVAHDADGNVLLDNEGRPIPMQYTNTYIFKGGDPKYEDINHDGKIDLSDVVYIGDSNPDFIGGFGTNVKYKNFDFSVNFHYRVGFDIINGIASQTEGMNNRDNQSKAVLRRWRIQGQDEEGILPRAYMNHPANNLGSDRYVEKGDYLRLNNMKIGYQLSQELCNKLGIRRASFTLSARKLLTFTNYSGQDPEVGQDASNPFWIGVDYARTPPPKVYTFSIGIGF</sequence>
<keyword evidence="8" id="KW-0732">Signal</keyword>
<dbReference type="NCBIfam" id="TIGR04057">
    <property type="entry name" value="SusC_RagA_signa"/>
    <property type="match status" value="1"/>
</dbReference>
<evidence type="ECO:0000259" key="9">
    <source>
        <dbReference type="Pfam" id="PF07715"/>
    </source>
</evidence>
<evidence type="ECO:0000256" key="4">
    <source>
        <dbReference type="ARBA" id="ARBA00022692"/>
    </source>
</evidence>
<evidence type="ECO:0000256" key="6">
    <source>
        <dbReference type="ARBA" id="ARBA00023237"/>
    </source>
</evidence>
<dbReference type="PROSITE" id="PS52016">
    <property type="entry name" value="TONB_DEPENDENT_REC_3"/>
    <property type="match status" value="1"/>
</dbReference>
<keyword evidence="3 7" id="KW-1134">Transmembrane beta strand</keyword>
<dbReference type="InterPro" id="IPR023997">
    <property type="entry name" value="TonB-dep_OMP_SusC/RagA_CS"/>
</dbReference>